<evidence type="ECO:0000313" key="2">
    <source>
        <dbReference type="Proteomes" id="UP000050794"/>
    </source>
</evidence>
<name>A0A183V821_TOXCA</name>
<accession>A0A183V821</accession>
<protein>
    <submittedName>
        <fullName evidence="1 3">Uncharacterized protein</fullName>
    </submittedName>
</protein>
<dbReference type="EMBL" id="UYWY01023977">
    <property type="protein sequence ID" value="VDM48212.1"/>
    <property type="molecule type" value="Genomic_DNA"/>
</dbReference>
<dbReference type="WBParaSite" id="TCNE_0001689201-mRNA-1">
    <property type="protein sequence ID" value="TCNE_0001689201-mRNA-1"/>
    <property type="gene ID" value="TCNE_0001689201"/>
</dbReference>
<evidence type="ECO:0000313" key="3">
    <source>
        <dbReference type="WBParaSite" id="TCNE_0001689201-mRNA-1"/>
    </source>
</evidence>
<reference evidence="1 2" key="2">
    <citation type="submission" date="2018-11" db="EMBL/GenBank/DDBJ databases">
        <authorList>
            <consortium name="Pathogen Informatics"/>
        </authorList>
    </citation>
    <scope>NUCLEOTIDE SEQUENCE [LARGE SCALE GENOMIC DNA]</scope>
</reference>
<dbReference type="AlphaFoldDB" id="A0A183V821"/>
<evidence type="ECO:0000313" key="1">
    <source>
        <dbReference type="EMBL" id="VDM48212.1"/>
    </source>
</evidence>
<organism evidence="2 3">
    <name type="scientific">Toxocara canis</name>
    <name type="common">Canine roundworm</name>
    <dbReference type="NCBI Taxonomy" id="6265"/>
    <lineage>
        <taxon>Eukaryota</taxon>
        <taxon>Metazoa</taxon>
        <taxon>Ecdysozoa</taxon>
        <taxon>Nematoda</taxon>
        <taxon>Chromadorea</taxon>
        <taxon>Rhabditida</taxon>
        <taxon>Spirurina</taxon>
        <taxon>Ascaridomorpha</taxon>
        <taxon>Ascaridoidea</taxon>
        <taxon>Toxocaridae</taxon>
        <taxon>Toxocara</taxon>
    </lineage>
</organism>
<proteinExistence type="predicted"/>
<gene>
    <name evidence="1" type="ORF">TCNE_LOCUS16891</name>
</gene>
<dbReference type="Proteomes" id="UP000050794">
    <property type="component" value="Unassembled WGS sequence"/>
</dbReference>
<keyword evidence="2" id="KW-1185">Reference proteome</keyword>
<reference evidence="3" key="1">
    <citation type="submission" date="2016-06" db="UniProtKB">
        <authorList>
            <consortium name="WormBaseParasite"/>
        </authorList>
    </citation>
    <scope>IDENTIFICATION</scope>
</reference>
<sequence>MENAGPVGVPSCCDGVPNRARTGASALREHHADANVLQFLSAYFGLWSVDDGVAYTCCDHRSVDIYRGGEPRKNLCPPFPLTTVDEKGSGGMLWWRCGTVDLNRQPKQAVKNLKVI</sequence>